<evidence type="ECO:0000313" key="3">
    <source>
        <dbReference type="Proteomes" id="UP000654918"/>
    </source>
</evidence>
<dbReference type="GO" id="GO:0006198">
    <property type="term" value="P:cAMP catabolic process"/>
    <property type="evidence" value="ECO:0007669"/>
    <property type="project" value="InterPro"/>
</dbReference>
<dbReference type="InterPro" id="IPR000396">
    <property type="entry name" value="Pdiesterase2"/>
</dbReference>
<dbReference type="AlphaFoldDB" id="A0A8H6KW69"/>
<dbReference type="EMBL" id="WIGO01000017">
    <property type="protein sequence ID" value="KAF6838792.1"/>
    <property type="molecule type" value="Genomic_DNA"/>
</dbReference>
<dbReference type="InterPro" id="IPR036866">
    <property type="entry name" value="RibonucZ/Hydroxyglut_hydro"/>
</dbReference>
<name>A0A8H6KW69_9PEZI</name>
<dbReference type="Pfam" id="PF02112">
    <property type="entry name" value="PDEase_II"/>
    <property type="match status" value="2"/>
</dbReference>
<reference evidence="2" key="1">
    <citation type="journal article" date="2020" name="Phytopathology">
        <title>Genome Sequence Resources of Colletotrichum truncatum, C. plurivorum, C. musicola, and C. sojae: Four Species Pathogenic to Soybean (Glycine max).</title>
        <authorList>
            <person name="Rogerio F."/>
            <person name="Boufleur T.R."/>
            <person name="Ciampi-Guillardi M."/>
            <person name="Sukno S.A."/>
            <person name="Thon M.R."/>
            <person name="Massola Junior N.S."/>
            <person name="Baroncelli R."/>
        </authorList>
    </citation>
    <scope>NUCLEOTIDE SEQUENCE</scope>
    <source>
        <strain evidence="2">LFN00145</strain>
    </source>
</reference>
<dbReference type="GO" id="GO:0047555">
    <property type="term" value="F:3',5'-cyclic-GMP phosphodiesterase activity"/>
    <property type="evidence" value="ECO:0007669"/>
    <property type="project" value="TreeGrafter"/>
</dbReference>
<organism evidence="2 3">
    <name type="scientific">Colletotrichum plurivorum</name>
    <dbReference type="NCBI Taxonomy" id="2175906"/>
    <lineage>
        <taxon>Eukaryota</taxon>
        <taxon>Fungi</taxon>
        <taxon>Dikarya</taxon>
        <taxon>Ascomycota</taxon>
        <taxon>Pezizomycotina</taxon>
        <taxon>Sordariomycetes</taxon>
        <taxon>Hypocreomycetidae</taxon>
        <taxon>Glomerellales</taxon>
        <taxon>Glomerellaceae</taxon>
        <taxon>Colletotrichum</taxon>
        <taxon>Colletotrichum orchidearum species complex</taxon>
    </lineage>
</organism>
<dbReference type="PRINTS" id="PR00388">
    <property type="entry name" value="PDIESTERASE2"/>
</dbReference>
<dbReference type="PANTHER" id="PTHR28283:SF1">
    <property type="entry name" value="3',5'-CYCLIC-NUCLEOTIDE PHOSPHODIESTERASE 1"/>
    <property type="match status" value="1"/>
</dbReference>
<accession>A0A8H6KW69</accession>
<dbReference type="Proteomes" id="UP000654918">
    <property type="component" value="Unassembled WGS sequence"/>
</dbReference>
<proteinExistence type="predicted"/>
<evidence type="ECO:0000256" key="1">
    <source>
        <dbReference type="SAM" id="MobiDB-lite"/>
    </source>
</evidence>
<keyword evidence="3" id="KW-1185">Reference proteome</keyword>
<comment type="caution">
    <text evidence="2">The sequence shown here is derived from an EMBL/GenBank/DDBJ whole genome shotgun (WGS) entry which is preliminary data.</text>
</comment>
<dbReference type="PANTHER" id="PTHR28283">
    <property type="entry name" value="3',5'-CYCLIC-NUCLEOTIDE PHOSPHODIESTERASE 1"/>
    <property type="match status" value="1"/>
</dbReference>
<sequence length="501" mass="53587">MQGAGGGPQENNTTALLVRSVAAGWSKNSIVGVDAGVSLSAITAILRNTVPPTLLENMALPQKLPSGPFKGFELTQDMAPLSPESIAANITKYLIDTYVITHPHLDHIAGFVINTAGQTRTKRLAGLPSTIDAFSKHIFNNVIWPNLSDENNGVGLVSYMRLVEGGSPLLGDGDSKGYLEVADHLAVKAYSVSHGHCIERHPHRGSTSSNATPLRYGSVDAASVASPRLLPYGIAQSVAATIPRAPSVAPEPQASVCVYNSSAYFILDLATNNEILVFGDVEPDSRSLSPRNLPIWQEAAPKVAAGKLKAVFIECSYDDSQSEDRLFGHLKPCFVMEELRVLADEVEEVRQAAHLTRKRKRGADAETIPRRRTGGAFSRLAGGDESPVSPKSVARRAVSADIGNVSPLPPAATSVDSPHLTTPTKELSLGEMEAGMSETEDGAHPRGYPLKGVKVVIIHAKDRPDGRDVRPMILRELEAYEKAAQLGCEFVVSLQGQSIYV</sequence>
<evidence type="ECO:0000313" key="2">
    <source>
        <dbReference type="EMBL" id="KAF6838792.1"/>
    </source>
</evidence>
<feature type="region of interest" description="Disordered" evidence="1">
    <location>
        <begin position="357"/>
        <end position="391"/>
    </location>
</feature>
<protein>
    <submittedName>
        <fullName evidence="2">3',5'-cyclic-nucleotide phosphodiesterase</fullName>
    </submittedName>
</protein>
<dbReference type="GO" id="GO:0004115">
    <property type="term" value="F:3',5'-cyclic-AMP phosphodiesterase activity"/>
    <property type="evidence" value="ECO:0007669"/>
    <property type="project" value="InterPro"/>
</dbReference>
<dbReference type="CDD" id="cd07735">
    <property type="entry name" value="class_II_PDE_MBL-fold"/>
    <property type="match status" value="1"/>
</dbReference>
<dbReference type="GO" id="GO:1902660">
    <property type="term" value="P:negative regulation of glucose mediated signaling pathway"/>
    <property type="evidence" value="ECO:0007669"/>
    <property type="project" value="TreeGrafter"/>
</dbReference>
<gene>
    <name evidence="2" type="ORF">CPLU01_02325</name>
</gene>
<dbReference type="SUPFAM" id="SSF56281">
    <property type="entry name" value="Metallo-hydrolase/oxidoreductase"/>
    <property type="match status" value="1"/>
</dbReference>
<dbReference type="Gene3D" id="3.60.15.10">
    <property type="entry name" value="Ribonuclease Z/Hydroxyacylglutathione hydrolase-like"/>
    <property type="match status" value="1"/>
</dbReference>